<gene>
    <name evidence="1" type="ORF">BCF44_120226</name>
</gene>
<dbReference type="AlphaFoldDB" id="A0A3E0GY47"/>
<dbReference type="RefSeq" id="WP_116180552.1">
    <property type="nucleotide sequence ID" value="NZ_CP144375.1"/>
</dbReference>
<evidence type="ECO:0000313" key="1">
    <source>
        <dbReference type="EMBL" id="REH33154.1"/>
    </source>
</evidence>
<sequence>MAAVRRRFYTNEVRLGAEAYRVIHPVRPIVHAPMHEAGWGVELYVNKAATVDFVLAWWLAARSPHSLVYLPLRQSCCDEVSSYCGRKMDLVLAHHGLGFPASRWKEVRARLKPTGIQQVTLPERPFRAFDPAAHHQRASRDHLRYAVAADTLFLTGSRHGYELEGETVMELLDEAPAALAVRPDKHTCAEIDLGLWHVGTERGQRRDTPLRLHVVCCNEHWLKVRSAGTSGPASPR</sequence>
<dbReference type="OrthoDB" id="3387657at2"/>
<name>A0A3E0GY47_9PSEU</name>
<proteinExistence type="predicted"/>
<organism evidence="1 2">
    <name type="scientific">Kutzneria buriramensis</name>
    <dbReference type="NCBI Taxonomy" id="1045776"/>
    <lineage>
        <taxon>Bacteria</taxon>
        <taxon>Bacillati</taxon>
        <taxon>Actinomycetota</taxon>
        <taxon>Actinomycetes</taxon>
        <taxon>Pseudonocardiales</taxon>
        <taxon>Pseudonocardiaceae</taxon>
        <taxon>Kutzneria</taxon>
    </lineage>
</organism>
<protein>
    <submittedName>
        <fullName evidence="1">Uncharacterized protein</fullName>
    </submittedName>
</protein>
<comment type="caution">
    <text evidence="1">The sequence shown here is derived from an EMBL/GenBank/DDBJ whole genome shotgun (WGS) entry which is preliminary data.</text>
</comment>
<evidence type="ECO:0000313" key="2">
    <source>
        <dbReference type="Proteomes" id="UP000256269"/>
    </source>
</evidence>
<dbReference type="EMBL" id="QUNO01000020">
    <property type="protein sequence ID" value="REH33154.1"/>
    <property type="molecule type" value="Genomic_DNA"/>
</dbReference>
<dbReference type="Proteomes" id="UP000256269">
    <property type="component" value="Unassembled WGS sequence"/>
</dbReference>
<reference evidence="1 2" key="1">
    <citation type="submission" date="2018-08" db="EMBL/GenBank/DDBJ databases">
        <title>Genomic Encyclopedia of Archaeal and Bacterial Type Strains, Phase II (KMG-II): from individual species to whole genera.</title>
        <authorList>
            <person name="Goeker M."/>
        </authorList>
    </citation>
    <scope>NUCLEOTIDE SEQUENCE [LARGE SCALE GENOMIC DNA]</scope>
    <source>
        <strain evidence="1 2">DSM 45791</strain>
    </source>
</reference>
<keyword evidence="2" id="KW-1185">Reference proteome</keyword>
<accession>A0A3E0GY47</accession>